<dbReference type="Pfam" id="PF00512">
    <property type="entry name" value="HisKA"/>
    <property type="match status" value="1"/>
</dbReference>
<dbReference type="InterPro" id="IPR036890">
    <property type="entry name" value="HATPase_C_sf"/>
</dbReference>
<evidence type="ECO:0000256" key="15">
    <source>
        <dbReference type="SAM" id="Phobius"/>
    </source>
</evidence>
<evidence type="ECO:0000256" key="7">
    <source>
        <dbReference type="ARBA" id="ARBA00022679"/>
    </source>
</evidence>
<feature type="transmembrane region" description="Helical" evidence="15">
    <location>
        <begin position="173"/>
        <end position="195"/>
    </location>
</feature>
<dbReference type="GO" id="GO:0000156">
    <property type="term" value="F:phosphorelay response regulator activity"/>
    <property type="evidence" value="ECO:0007669"/>
    <property type="project" value="TreeGrafter"/>
</dbReference>
<evidence type="ECO:0000313" key="18">
    <source>
        <dbReference type="EMBL" id="EGJ49220.1"/>
    </source>
</evidence>
<dbReference type="InterPro" id="IPR013656">
    <property type="entry name" value="PAS_4"/>
</dbReference>
<dbReference type="InterPro" id="IPR004358">
    <property type="entry name" value="Sig_transdc_His_kin-like_C"/>
</dbReference>
<dbReference type="AlphaFoldDB" id="F3YWB7"/>
<keyword evidence="6" id="KW-0597">Phosphoprotein</keyword>
<dbReference type="SMART" id="SM00387">
    <property type="entry name" value="HATPase_c"/>
    <property type="match status" value="1"/>
</dbReference>
<dbReference type="PROSITE" id="PS50885">
    <property type="entry name" value="HAMP"/>
    <property type="match status" value="1"/>
</dbReference>
<dbReference type="FunFam" id="1.10.287.130:FF:000008">
    <property type="entry name" value="Two-component sensor histidine kinase"/>
    <property type="match status" value="1"/>
</dbReference>
<dbReference type="PROSITE" id="PS50109">
    <property type="entry name" value="HIS_KIN"/>
    <property type="match status" value="1"/>
</dbReference>
<dbReference type="SMART" id="SM00304">
    <property type="entry name" value="HAMP"/>
    <property type="match status" value="1"/>
</dbReference>
<keyword evidence="5" id="KW-1003">Cell membrane</keyword>
<evidence type="ECO:0000256" key="3">
    <source>
        <dbReference type="ARBA" id="ARBA00004236"/>
    </source>
</evidence>
<dbReference type="CDD" id="cd00082">
    <property type="entry name" value="HisKA"/>
    <property type="match status" value="1"/>
</dbReference>
<evidence type="ECO:0000256" key="2">
    <source>
        <dbReference type="ARBA" id="ARBA00004141"/>
    </source>
</evidence>
<dbReference type="Gene3D" id="6.10.340.10">
    <property type="match status" value="1"/>
</dbReference>
<evidence type="ECO:0000259" key="17">
    <source>
        <dbReference type="PROSITE" id="PS50885"/>
    </source>
</evidence>
<dbReference type="FunFam" id="3.30.565.10:FF:000006">
    <property type="entry name" value="Sensor histidine kinase WalK"/>
    <property type="match status" value="1"/>
</dbReference>
<accession>F3YWB7</accession>
<dbReference type="Pfam" id="PF08448">
    <property type="entry name" value="PAS_4"/>
    <property type="match status" value="1"/>
</dbReference>
<dbReference type="InterPro" id="IPR003661">
    <property type="entry name" value="HisK_dim/P_dom"/>
</dbReference>
<dbReference type="STRING" id="690850.Desaf_0872"/>
<gene>
    <name evidence="18" type="ORF">Desaf_0872</name>
</gene>
<dbReference type="GO" id="GO:0005524">
    <property type="term" value="F:ATP binding"/>
    <property type="evidence" value="ECO:0007669"/>
    <property type="project" value="UniProtKB-KW"/>
</dbReference>
<name>F3YWB7_DESAF</name>
<dbReference type="SUPFAM" id="SSF55785">
    <property type="entry name" value="PYP-like sensor domain (PAS domain)"/>
    <property type="match status" value="1"/>
</dbReference>
<dbReference type="HOGENOM" id="CLU_000445_89_2_7"/>
<dbReference type="InterPro" id="IPR050351">
    <property type="entry name" value="BphY/WalK/GraS-like"/>
</dbReference>
<dbReference type="PRINTS" id="PR00344">
    <property type="entry name" value="BCTRLSENSOR"/>
</dbReference>
<dbReference type="SUPFAM" id="SSF158472">
    <property type="entry name" value="HAMP domain-like"/>
    <property type="match status" value="1"/>
</dbReference>
<protein>
    <recommendedName>
        <fullName evidence="4">histidine kinase</fullName>
        <ecNumber evidence="4">2.7.13.3</ecNumber>
    </recommendedName>
</protein>
<dbReference type="SUPFAM" id="SSF55874">
    <property type="entry name" value="ATPase domain of HSP90 chaperone/DNA topoisomerase II/histidine kinase"/>
    <property type="match status" value="1"/>
</dbReference>
<evidence type="ECO:0000256" key="9">
    <source>
        <dbReference type="ARBA" id="ARBA00022741"/>
    </source>
</evidence>
<evidence type="ECO:0000256" key="12">
    <source>
        <dbReference type="ARBA" id="ARBA00022989"/>
    </source>
</evidence>
<dbReference type="GO" id="GO:0005886">
    <property type="term" value="C:plasma membrane"/>
    <property type="evidence" value="ECO:0007669"/>
    <property type="project" value="UniProtKB-SubCell"/>
</dbReference>
<evidence type="ECO:0000256" key="4">
    <source>
        <dbReference type="ARBA" id="ARBA00012438"/>
    </source>
</evidence>
<dbReference type="GO" id="GO:0030295">
    <property type="term" value="F:protein kinase activator activity"/>
    <property type="evidence" value="ECO:0007669"/>
    <property type="project" value="TreeGrafter"/>
</dbReference>
<evidence type="ECO:0000256" key="6">
    <source>
        <dbReference type="ARBA" id="ARBA00022553"/>
    </source>
</evidence>
<dbReference type="Gene3D" id="3.30.450.20">
    <property type="entry name" value="PAS domain"/>
    <property type="match status" value="1"/>
</dbReference>
<dbReference type="PANTHER" id="PTHR42878">
    <property type="entry name" value="TWO-COMPONENT HISTIDINE KINASE"/>
    <property type="match status" value="1"/>
</dbReference>
<reference evidence="18 19" key="1">
    <citation type="journal article" date="2011" name="J. Bacteriol.">
        <title>Genome sequence of the mercury-methylating and pleomorphic Desulfovibrio africanus Strain Walvis Bay.</title>
        <authorList>
            <person name="Brown S.D."/>
            <person name="Wall J.D."/>
            <person name="Kucken A.M."/>
            <person name="Gilmour C.C."/>
            <person name="Podar M."/>
            <person name="Brandt C.C."/>
            <person name="Teshima H."/>
            <person name="Detter J.C."/>
            <person name="Han C.S."/>
            <person name="Land M.L."/>
            <person name="Lucas S."/>
            <person name="Han J."/>
            <person name="Pennacchio L."/>
            <person name="Nolan M."/>
            <person name="Pitluck S."/>
            <person name="Woyke T."/>
            <person name="Goodwin L."/>
            <person name="Palumbo A.V."/>
            <person name="Elias D.A."/>
        </authorList>
    </citation>
    <scope>NUCLEOTIDE SEQUENCE [LARGE SCALE GENOMIC DNA]</scope>
    <source>
        <strain evidence="18 19">Walvis Bay</strain>
    </source>
</reference>
<evidence type="ECO:0000256" key="1">
    <source>
        <dbReference type="ARBA" id="ARBA00000085"/>
    </source>
</evidence>
<dbReference type="Proteomes" id="UP000007844">
    <property type="component" value="Chromosome"/>
</dbReference>
<dbReference type="InterPro" id="IPR035965">
    <property type="entry name" value="PAS-like_dom_sf"/>
</dbReference>
<comment type="subcellular location">
    <subcellularLocation>
        <location evidence="3">Cell membrane</location>
    </subcellularLocation>
    <subcellularLocation>
        <location evidence="2">Membrane</location>
        <topology evidence="2">Multi-pass membrane protein</topology>
    </subcellularLocation>
</comment>
<dbReference type="EC" id="2.7.13.3" evidence="4"/>
<dbReference type="CDD" id="cd00075">
    <property type="entry name" value="HATPase"/>
    <property type="match status" value="1"/>
</dbReference>
<sequence>MPQSFSFRSRLILSFIVVIALSLLVSTWYSRHVIGKDLLDEAKQDTLRQVRMLTLLLERDLTFETPAELHAWLVEVSERQGSRLTFVAENGRVLADSSVPFDRVPLLDNHGQRPEIIAARDREAGVAIRHSDTLDKNLVYAAQMVKPRGGLPEGFLRVSTEHAHLDARLERTLGGLLIGAGATFALAALISFLLARQLSTQVGTMSNMAEAIGKGNYSQRLRLYPGKEFSPLAKSINRMAESIQIQIETITVQKQQLVAILDNMKEGVMLLSADGRIQAVNRAMTLIFPGIEHCQGKTPLEAIMDPVLHQECERALENRETGAPVSLLLEPRSGVFYDVGIVPLKESGSGLGAVVVFHDISRLKHLERVRRDFVANVSHELRTPLTSIKGYAETLQSDPAASPQAKGFLDIIVKNANHMTKILGDLLNLSRLEADRQAFELAPVDAQAAVMSAYRECESLGRGRGVGLVCRIPEKAVFVLADYDRLVQVFRNLIENALRYSPEHGSVTVFHQTGDGEVLFGVSDRGPGIPRDEQAKIFERFYRVEKHRLKMGGSSGLGLAIAKHIVERHGGRIWVVSPATGEDTGATFYFNMPPASQDAAKAQD</sequence>
<evidence type="ECO:0000256" key="14">
    <source>
        <dbReference type="ARBA" id="ARBA00023136"/>
    </source>
</evidence>
<dbReference type="Gene3D" id="3.30.565.10">
    <property type="entry name" value="Histidine kinase-like ATPase, C-terminal domain"/>
    <property type="match status" value="1"/>
</dbReference>
<dbReference type="GO" id="GO:0007234">
    <property type="term" value="P:osmosensory signaling via phosphorelay pathway"/>
    <property type="evidence" value="ECO:0007669"/>
    <property type="project" value="TreeGrafter"/>
</dbReference>
<dbReference type="Pfam" id="PF02518">
    <property type="entry name" value="HATPase_c"/>
    <property type="match status" value="1"/>
</dbReference>
<keyword evidence="11" id="KW-0067">ATP-binding</keyword>
<dbReference type="Pfam" id="PF00672">
    <property type="entry name" value="HAMP"/>
    <property type="match status" value="1"/>
</dbReference>
<dbReference type="PANTHER" id="PTHR42878:SF7">
    <property type="entry name" value="SENSOR HISTIDINE KINASE GLRK"/>
    <property type="match status" value="1"/>
</dbReference>
<dbReference type="KEGG" id="daf:Desaf_0872"/>
<keyword evidence="12 15" id="KW-1133">Transmembrane helix</keyword>
<dbReference type="SMART" id="SM00091">
    <property type="entry name" value="PAS"/>
    <property type="match status" value="1"/>
</dbReference>
<proteinExistence type="predicted"/>
<keyword evidence="10 18" id="KW-0418">Kinase</keyword>
<dbReference type="InterPro" id="IPR003594">
    <property type="entry name" value="HATPase_dom"/>
</dbReference>
<dbReference type="CDD" id="cd06225">
    <property type="entry name" value="HAMP"/>
    <property type="match status" value="1"/>
</dbReference>
<keyword evidence="19" id="KW-1185">Reference proteome</keyword>
<keyword evidence="14 15" id="KW-0472">Membrane</keyword>
<dbReference type="EMBL" id="CP003221">
    <property type="protein sequence ID" value="EGJ49220.1"/>
    <property type="molecule type" value="Genomic_DNA"/>
</dbReference>
<feature type="domain" description="HAMP" evidence="17">
    <location>
        <begin position="196"/>
        <end position="248"/>
    </location>
</feature>
<evidence type="ECO:0000256" key="11">
    <source>
        <dbReference type="ARBA" id="ARBA00022840"/>
    </source>
</evidence>
<feature type="transmembrane region" description="Helical" evidence="15">
    <location>
        <begin position="12"/>
        <end position="29"/>
    </location>
</feature>
<evidence type="ECO:0000256" key="10">
    <source>
        <dbReference type="ARBA" id="ARBA00022777"/>
    </source>
</evidence>
<organism evidence="18 19">
    <name type="scientific">Desulfocurvibacter africanus subsp. africanus str. Walvis Bay</name>
    <dbReference type="NCBI Taxonomy" id="690850"/>
    <lineage>
        <taxon>Bacteria</taxon>
        <taxon>Pseudomonadati</taxon>
        <taxon>Thermodesulfobacteriota</taxon>
        <taxon>Desulfovibrionia</taxon>
        <taxon>Desulfovibrionales</taxon>
        <taxon>Desulfovibrionaceae</taxon>
        <taxon>Desulfocurvibacter</taxon>
    </lineage>
</organism>
<dbReference type="RefSeq" id="WP_014259041.1">
    <property type="nucleotide sequence ID" value="NC_016629.1"/>
</dbReference>
<evidence type="ECO:0000256" key="8">
    <source>
        <dbReference type="ARBA" id="ARBA00022692"/>
    </source>
</evidence>
<evidence type="ECO:0000313" key="19">
    <source>
        <dbReference type="Proteomes" id="UP000007844"/>
    </source>
</evidence>
<dbReference type="InterPro" id="IPR000014">
    <property type="entry name" value="PAS"/>
</dbReference>
<keyword evidence="9" id="KW-0547">Nucleotide-binding</keyword>
<evidence type="ECO:0000256" key="13">
    <source>
        <dbReference type="ARBA" id="ARBA00023012"/>
    </source>
</evidence>
<keyword evidence="13" id="KW-0902">Two-component regulatory system</keyword>
<dbReference type="SUPFAM" id="SSF47384">
    <property type="entry name" value="Homodimeric domain of signal transducing histidine kinase"/>
    <property type="match status" value="1"/>
</dbReference>
<comment type="catalytic activity">
    <reaction evidence="1">
        <text>ATP + protein L-histidine = ADP + protein N-phospho-L-histidine.</text>
        <dbReference type="EC" id="2.7.13.3"/>
    </reaction>
</comment>
<keyword evidence="8 15" id="KW-0812">Transmembrane</keyword>
<feature type="domain" description="Histidine kinase" evidence="16">
    <location>
        <begin position="376"/>
        <end position="596"/>
    </location>
</feature>
<evidence type="ECO:0000259" key="16">
    <source>
        <dbReference type="PROSITE" id="PS50109"/>
    </source>
</evidence>
<dbReference type="GO" id="GO:0000155">
    <property type="term" value="F:phosphorelay sensor kinase activity"/>
    <property type="evidence" value="ECO:0007669"/>
    <property type="project" value="InterPro"/>
</dbReference>
<dbReference type="InterPro" id="IPR003660">
    <property type="entry name" value="HAMP_dom"/>
</dbReference>
<dbReference type="Gene3D" id="1.10.287.130">
    <property type="match status" value="1"/>
</dbReference>
<dbReference type="InterPro" id="IPR036097">
    <property type="entry name" value="HisK_dim/P_sf"/>
</dbReference>
<dbReference type="SMART" id="SM00388">
    <property type="entry name" value="HisKA"/>
    <property type="match status" value="1"/>
</dbReference>
<evidence type="ECO:0000256" key="5">
    <source>
        <dbReference type="ARBA" id="ARBA00022475"/>
    </source>
</evidence>
<keyword evidence="7" id="KW-0808">Transferase</keyword>
<dbReference type="InterPro" id="IPR005467">
    <property type="entry name" value="His_kinase_dom"/>
</dbReference>
<dbReference type="eggNOG" id="COG5002">
    <property type="taxonomic scope" value="Bacteria"/>
</dbReference>